<feature type="active site" description="Proton donor; for beta-elimination activity" evidence="15">
    <location>
        <position position="58"/>
    </location>
</feature>
<dbReference type="HAMAP" id="MF_00103">
    <property type="entry name" value="Fapy_DNA_glycosyl"/>
    <property type="match status" value="1"/>
</dbReference>
<keyword evidence="8 15" id="KW-0862">Zinc</keyword>
<dbReference type="PATRIC" id="fig|66969.6.peg.2838"/>
<dbReference type="FunFam" id="1.10.8.50:FF:000003">
    <property type="entry name" value="Formamidopyrimidine-DNA glycosylase"/>
    <property type="match status" value="1"/>
</dbReference>
<evidence type="ECO:0000256" key="1">
    <source>
        <dbReference type="ARBA" id="ARBA00001668"/>
    </source>
</evidence>
<dbReference type="EC" id="4.2.99.18" evidence="15"/>
<dbReference type="Gene3D" id="1.10.8.50">
    <property type="match status" value="1"/>
</dbReference>
<comment type="catalytic activity">
    <reaction evidence="14 15">
        <text>2'-deoxyribonucleotide-(2'-deoxyribose 5'-phosphate)-2'-deoxyribonucleotide-DNA = a 3'-end 2'-deoxyribonucleotide-(2,3-dehydro-2,3-deoxyribose 5'-phosphate)-DNA + a 5'-end 5'-phospho-2'-deoxyribonucleoside-DNA + H(+)</text>
        <dbReference type="Rhea" id="RHEA:66592"/>
        <dbReference type="Rhea" id="RHEA-COMP:13180"/>
        <dbReference type="Rhea" id="RHEA-COMP:16897"/>
        <dbReference type="Rhea" id="RHEA-COMP:17067"/>
        <dbReference type="ChEBI" id="CHEBI:15378"/>
        <dbReference type="ChEBI" id="CHEBI:136412"/>
        <dbReference type="ChEBI" id="CHEBI:157695"/>
        <dbReference type="ChEBI" id="CHEBI:167181"/>
        <dbReference type="EC" id="4.2.99.18"/>
    </reaction>
</comment>
<name>A0A0W1A388_9GAMM</name>
<protein>
    <recommendedName>
        <fullName evidence="15">Formamidopyrimidine-DNA glycosylase</fullName>
        <shortName evidence="15">Fapy-DNA glycosylase</shortName>
        <ecNumber evidence="15">3.2.2.23</ecNumber>
    </recommendedName>
    <alternativeName>
        <fullName evidence="15">DNA-(apurinic or apyrimidinic site) lyase MutM</fullName>
        <shortName evidence="15">AP lyase MutM</shortName>
        <ecNumber evidence="15">4.2.99.18</ecNumber>
    </alternativeName>
</protein>
<evidence type="ECO:0000256" key="14">
    <source>
        <dbReference type="ARBA" id="ARBA00044632"/>
    </source>
</evidence>
<dbReference type="PROSITE" id="PS51066">
    <property type="entry name" value="ZF_FPG_2"/>
    <property type="match status" value="1"/>
</dbReference>
<keyword evidence="5 15" id="KW-0227">DNA damage</keyword>
<evidence type="ECO:0000256" key="3">
    <source>
        <dbReference type="ARBA" id="ARBA00011245"/>
    </source>
</evidence>
<evidence type="ECO:0000256" key="9">
    <source>
        <dbReference type="ARBA" id="ARBA00023125"/>
    </source>
</evidence>
<dbReference type="EC" id="3.2.2.23" evidence="15"/>
<evidence type="ECO:0000256" key="10">
    <source>
        <dbReference type="ARBA" id="ARBA00023204"/>
    </source>
</evidence>
<feature type="binding site" evidence="15">
    <location>
        <position position="152"/>
    </location>
    <ligand>
        <name>DNA</name>
        <dbReference type="ChEBI" id="CHEBI:16991"/>
    </ligand>
</feature>
<dbReference type="PROSITE" id="PS51068">
    <property type="entry name" value="FPG_CAT"/>
    <property type="match status" value="1"/>
</dbReference>
<dbReference type="PANTHER" id="PTHR22993">
    <property type="entry name" value="FORMAMIDOPYRIMIDINE-DNA GLYCOSYLASE"/>
    <property type="match status" value="1"/>
</dbReference>
<dbReference type="GO" id="GO:0003684">
    <property type="term" value="F:damaged DNA binding"/>
    <property type="evidence" value="ECO:0007669"/>
    <property type="project" value="InterPro"/>
</dbReference>
<evidence type="ECO:0000256" key="7">
    <source>
        <dbReference type="ARBA" id="ARBA00022801"/>
    </source>
</evidence>
<gene>
    <name evidence="15 18" type="primary">mutM</name>
    <name evidence="15" type="synonym">fpg</name>
    <name evidence="18" type="ORF">Lwal_2627</name>
</gene>
<keyword evidence="6 15" id="KW-0863">Zinc-finger</keyword>
<dbReference type="InterPro" id="IPR012319">
    <property type="entry name" value="FPG_cat"/>
</dbReference>
<dbReference type="InterPro" id="IPR000214">
    <property type="entry name" value="Znf_DNA_glyclase/AP_lyase"/>
</dbReference>
<dbReference type="AlphaFoldDB" id="A0A0W1A388"/>
<proteinExistence type="inferred from homology"/>
<dbReference type="InterPro" id="IPR015886">
    <property type="entry name" value="H2TH_FPG"/>
</dbReference>
<keyword evidence="13 15" id="KW-0326">Glycosidase</keyword>
<dbReference type="Proteomes" id="UP000054729">
    <property type="component" value="Unassembled WGS sequence"/>
</dbReference>
<feature type="binding site" evidence="15">
    <location>
        <position position="110"/>
    </location>
    <ligand>
        <name>DNA</name>
        <dbReference type="ChEBI" id="CHEBI:16991"/>
    </ligand>
</feature>
<reference evidence="18 19" key="1">
    <citation type="submission" date="2015-11" db="EMBL/GenBank/DDBJ databases">
        <title>Genomic analysis of 38 Legionella species identifies large and diverse effector repertoires.</title>
        <authorList>
            <person name="Burstein D."/>
            <person name="Amaro F."/>
            <person name="Zusman T."/>
            <person name="Lifshitz Z."/>
            <person name="Cohen O."/>
            <person name="Gilbert J.A."/>
            <person name="Pupko T."/>
            <person name="Shuman H.A."/>
            <person name="Segal G."/>
        </authorList>
    </citation>
    <scope>NUCLEOTIDE SEQUENCE [LARGE SCALE GENOMIC DNA]</scope>
    <source>
        <strain evidence="18 19">ATCC 51914</strain>
    </source>
</reference>
<keyword evidence="4 15" id="KW-0479">Metal-binding</keyword>
<dbReference type="EMBL" id="LNZB01000056">
    <property type="protein sequence ID" value="KTD75689.1"/>
    <property type="molecule type" value="Genomic_DNA"/>
</dbReference>
<keyword evidence="10 15" id="KW-0234">DNA repair</keyword>
<accession>A0A0W1A388</accession>
<dbReference type="InterPro" id="IPR010979">
    <property type="entry name" value="Ribosomal_uS13-like_H2TH"/>
</dbReference>
<dbReference type="PANTHER" id="PTHR22993:SF9">
    <property type="entry name" value="FORMAMIDOPYRIMIDINE-DNA GLYCOSYLASE"/>
    <property type="match status" value="1"/>
</dbReference>
<dbReference type="SUPFAM" id="SSF57716">
    <property type="entry name" value="Glucocorticoid receptor-like (DNA-binding domain)"/>
    <property type="match status" value="1"/>
</dbReference>
<evidence type="ECO:0000256" key="6">
    <source>
        <dbReference type="ARBA" id="ARBA00022771"/>
    </source>
</evidence>
<dbReference type="Pfam" id="PF01149">
    <property type="entry name" value="Fapy_DNA_glyco"/>
    <property type="match status" value="1"/>
</dbReference>
<evidence type="ECO:0000256" key="11">
    <source>
        <dbReference type="ARBA" id="ARBA00023239"/>
    </source>
</evidence>
<feature type="domain" description="FPG-type" evidence="16">
    <location>
        <begin position="237"/>
        <end position="271"/>
    </location>
</feature>
<keyword evidence="19" id="KW-1185">Reference proteome</keyword>
<dbReference type="GO" id="GO:0140078">
    <property type="term" value="F:class I DNA-(apurinic or apyrimidinic site) endonuclease activity"/>
    <property type="evidence" value="ECO:0007669"/>
    <property type="project" value="UniProtKB-EC"/>
</dbReference>
<dbReference type="InterPro" id="IPR035937">
    <property type="entry name" value="FPG_N"/>
</dbReference>
<evidence type="ECO:0000313" key="19">
    <source>
        <dbReference type="Proteomes" id="UP000054729"/>
    </source>
</evidence>
<evidence type="ECO:0000313" key="18">
    <source>
        <dbReference type="EMBL" id="KTD75689.1"/>
    </source>
</evidence>
<dbReference type="SUPFAM" id="SSF81624">
    <property type="entry name" value="N-terminal domain of MutM-like DNA repair proteins"/>
    <property type="match status" value="1"/>
</dbReference>
<evidence type="ECO:0000256" key="2">
    <source>
        <dbReference type="ARBA" id="ARBA00009409"/>
    </source>
</evidence>
<keyword evidence="11 15" id="KW-0456">Lyase</keyword>
<comment type="subunit">
    <text evidence="3 15">Monomer.</text>
</comment>
<feature type="active site" description="Proton donor; for delta-elimination activity" evidence="15">
    <location>
        <position position="261"/>
    </location>
</feature>
<dbReference type="GO" id="GO:0006284">
    <property type="term" value="P:base-excision repair"/>
    <property type="evidence" value="ECO:0007669"/>
    <property type="project" value="InterPro"/>
</dbReference>
<dbReference type="RefSeq" id="WP_058481249.1">
    <property type="nucleotide sequence ID" value="NZ_CAAAIQ010000013.1"/>
</dbReference>
<dbReference type="OrthoDB" id="9800855at2"/>
<dbReference type="FunFam" id="3.20.190.10:FF:000001">
    <property type="entry name" value="Formamidopyrimidine-DNA glycosylase"/>
    <property type="match status" value="1"/>
</dbReference>
<comment type="catalytic activity">
    <reaction evidence="1 15">
        <text>Hydrolysis of DNA containing ring-opened 7-methylguanine residues, releasing 2,6-diamino-4-hydroxy-5-(N-methyl)formamidopyrimidine.</text>
        <dbReference type="EC" id="3.2.2.23"/>
    </reaction>
</comment>
<dbReference type="SMART" id="SM00898">
    <property type="entry name" value="Fapy_DNA_glyco"/>
    <property type="match status" value="1"/>
</dbReference>
<evidence type="ECO:0000256" key="13">
    <source>
        <dbReference type="ARBA" id="ARBA00023295"/>
    </source>
</evidence>
<dbReference type="CDD" id="cd08966">
    <property type="entry name" value="EcFpg-like_N"/>
    <property type="match status" value="1"/>
</dbReference>
<dbReference type="InterPro" id="IPR020629">
    <property type="entry name" value="FPG_Glyclase"/>
</dbReference>
<comment type="similarity">
    <text evidence="2 15">Belongs to the FPG family.</text>
</comment>
<evidence type="ECO:0000256" key="4">
    <source>
        <dbReference type="ARBA" id="ARBA00022723"/>
    </source>
</evidence>
<comment type="cofactor">
    <cofactor evidence="15">
        <name>Zn(2+)</name>
        <dbReference type="ChEBI" id="CHEBI:29105"/>
    </cofactor>
    <text evidence="15">Binds 1 zinc ion per subunit.</text>
</comment>
<comment type="caution">
    <text evidence="18">The sequence shown here is derived from an EMBL/GenBank/DDBJ whole genome shotgun (WGS) entry which is preliminary data.</text>
</comment>
<evidence type="ECO:0000256" key="8">
    <source>
        <dbReference type="ARBA" id="ARBA00022833"/>
    </source>
</evidence>
<evidence type="ECO:0000256" key="5">
    <source>
        <dbReference type="ARBA" id="ARBA00022763"/>
    </source>
</evidence>
<comment type="function">
    <text evidence="15">Involved in base excision repair of DNA damaged by oxidation or by mutagenic agents. Acts as DNA glycosylase that recognizes and removes damaged bases. Has a preference for oxidized purines, such as 7,8-dihydro-8-oxoguanine (8-oxoG). Has AP (apurinic/apyrimidinic) lyase activity and introduces nicks in the DNA strand. Cleaves the DNA backbone by beta-delta elimination to generate a single-strand break at the site of the removed base with both 3'- and 5'-phosphates.</text>
</comment>
<dbReference type="Gene3D" id="3.20.190.10">
    <property type="entry name" value="MutM-like, N-terminal"/>
    <property type="match status" value="1"/>
</dbReference>
<keyword evidence="9 15" id="KW-0238">DNA-binding</keyword>
<dbReference type="NCBIfam" id="NF002211">
    <property type="entry name" value="PRK01103.1"/>
    <property type="match status" value="1"/>
</dbReference>
<feature type="active site" description="Schiff-base intermediate with DNA" evidence="15">
    <location>
        <position position="2"/>
    </location>
</feature>
<dbReference type="STRING" id="66969.Lwal_2627"/>
<dbReference type="SUPFAM" id="SSF46946">
    <property type="entry name" value="S13-like H2TH domain"/>
    <property type="match status" value="1"/>
</dbReference>
<dbReference type="GO" id="GO:0034039">
    <property type="term" value="F:8-oxo-7,8-dihydroguanine DNA N-glycosylase activity"/>
    <property type="evidence" value="ECO:0007669"/>
    <property type="project" value="TreeGrafter"/>
</dbReference>
<feature type="domain" description="Formamidopyrimidine-DNA glycosylase catalytic" evidence="17">
    <location>
        <begin position="2"/>
        <end position="113"/>
    </location>
</feature>
<organism evidence="18 19">
    <name type="scientific">Legionella waltersii</name>
    <dbReference type="NCBI Taxonomy" id="66969"/>
    <lineage>
        <taxon>Bacteria</taxon>
        <taxon>Pseudomonadati</taxon>
        <taxon>Pseudomonadota</taxon>
        <taxon>Gammaproteobacteria</taxon>
        <taxon>Legionellales</taxon>
        <taxon>Legionellaceae</taxon>
        <taxon>Legionella</taxon>
    </lineage>
</organism>
<evidence type="ECO:0000256" key="12">
    <source>
        <dbReference type="ARBA" id="ARBA00023268"/>
    </source>
</evidence>
<dbReference type="Pfam" id="PF06831">
    <property type="entry name" value="H2TH"/>
    <property type="match status" value="1"/>
</dbReference>
<evidence type="ECO:0000259" key="17">
    <source>
        <dbReference type="PROSITE" id="PS51068"/>
    </source>
</evidence>
<dbReference type="SMART" id="SM01232">
    <property type="entry name" value="H2TH"/>
    <property type="match status" value="1"/>
</dbReference>
<feature type="binding site" evidence="15">
    <location>
        <position position="91"/>
    </location>
    <ligand>
        <name>DNA</name>
        <dbReference type="ChEBI" id="CHEBI:16991"/>
    </ligand>
</feature>
<dbReference type="NCBIfam" id="TIGR00577">
    <property type="entry name" value="fpg"/>
    <property type="match status" value="1"/>
</dbReference>
<sequence length="275" mass="31023">MPELPEVETTKQGIAPYLIDQRICEVVVRNPRLRIPIPGDFKKMCEGKLITKLSRRAKYILIYLNEGYVLIHLGMSGHLRIVQTNALANKHDHVDFKLNDGTVLRYCDPRRFGMIVYVESDPFNHPLLTHLGPEPLSQDFNSDYLMQKIQKKSKPIKAFIMDSQIVVGVGNIYASESLFLAKIHPATPAKNLNQEMADLLVSQIKTVLEQAIQRGGTTLRDFYGSDGKPGYFYLSLNVYGRKNKSCYQCNTPIDSITIGGRQSAFCPSCQVLTNK</sequence>
<evidence type="ECO:0000256" key="15">
    <source>
        <dbReference type="HAMAP-Rule" id="MF_00103"/>
    </source>
</evidence>
<keyword evidence="12 15" id="KW-0511">Multifunctional enzyme</keyword>
<evidence type="ECO:0000259" key="16">
    <source>
        <dbReference type="PROSITE" id="PS51066"/>
    </source>
</evidence>
<dbReference type="GO" id="GO:0008270">
    <property type="term" value="F:zinc ion binding"/>
    <property type="evidence" value="ECO:0007669"/>
    <property type="project" value="UniProtKB-UniRule"/>
</dbReference>
<keyword evidence="7 15" id="KW-0378">Hydrolase</keyword>
<feature type="active site" description="Proton donor" evidence="15">
    <location>
        <position position="3"/>
    </location>
</feature>